<proteinExistence type="predicted"/>
<dbReference type="Proteomes" id="UP000789366">
    <property type="component" value="Unassembled WGS sequence"/>
</dbReference>
<evidence type="ECO:0000313" key="2">
    <source>
        <dbReference type="Proteomes" id="UP000789366"/>
    </source>
</evidence>
<accession>A0ACA9NS02</accession>
<keyword evidence="2" id="KW-1185">Reference proteome</keyword>
<name>A0ACA9NS02_9GLOM</name>
<organism evidence="1 2">
    <name type="scientific">Cetraspora pellucida</name>
    <dbReference type="NCBI Taxonomy" id="1433469"/>
    <lineage>
        <taxon>Eukaryota</taxon>
        <taxon>Fungi</taxon>
        <taxon>Fungi incertae sedis</taxon>
        <taxon>Mucoromycota</taxon>
        <taxon>Glomeromycotina</taxon>
        <taxon>Glomeromycetes</taxon>
        <taxon>Diversisporales</taxon>
        <taxon>Gigasporaceae</taxon>
        <taxon>Cetraspora</taxon>
    </lineage>
</organism>
<dbReference type="EMBL" id="CAJVPW010015666">
    <property type="protein sequence ID" value="CAG8663775.1"/>
    <property type="molecule type" value="Genomic_DNA"/>
</dbReference>
<sequence length="326" mass="37252">MSFAQESEYRNVGQDLSDVEDKTSDDSISLNQSKQELQDTSCKSGLSNNRESPVWLYFNREMEGKLGIPICKICKTEFSKSSATSTLACHLTIHNIVALKRGKKLLNMNSHPKIEQQERTNLIVRWIICDLQLFSIIEGEEWRNMISKFDPRYQFPSRNTIKTWITEMFQNKQEEVKVTLNKILGKVVFTSDMWIASNGILALTTDNASSMVLCGPLLKERLQELNNGAFSHYRCAAHVLNLAVCHEVDLINESVIKVRSLMSYIKASQPTINNLKKLCNLKTDDETLHEKYPDEDERIDINDTLILLEPIECATRLLSASSYPMH</sequence>
<comment type="caution">
    <text evidence="1">The sequence shown here is derived from an EMBL/GenBank/DDBJ whole genome shotgun (WGS) entry which is preliminary data.</text>
</comment>
<protein>
    <submittedName>
        <fullName evidence="1">9262_t:CDS:1</fullName>
    </submittedName>
</protein>
<feature type="non-terminal residue" evidence="1">
    <location>
        <position position="326"/>
    </location>
</feature>
<gene>
    <name evidence="1" type="ORF">SPELUC_LOCUS9376</name>
</gene>
<reference evidence="1" key="1">
    <citation type="submission" date="2021-06" db="EMBL/GenBank/DDBJ databases">
        <authorList>
            <person name="Kallberg Y."/>
            <person name="Tangrot J."/>
            <person name="Rosling A."/>
        </authorList>
    </citation>
    <scope>NUCLEOTIDE SEQUENCE</scope>
    <source>
        <strain evidence="1">28 12/20/2015</strain>
    </source>
</reference>
<evidence type="ECO:0000313" key="1">
    <source>
        <dbReference type="EMBL" id="CAG8663775.1"/>
    </source>
</evidence>